<evidence type="ECO:0008006" key="4">
    <source>
        <dbReference type="Google" id="ProtNLM"/>
    </source>
</evidence>
<dbReference type="Proteomes" id="UP000799640">
    <property type="component" value="Unassembled WGS sequence"/>
</dbReference>
<organism evidence="2 3">
    <name type="scientific">Trichodelitschia bisporula</name>
    <dbReference type="NCBI Taxonomy" id="703511"/>
    <lineage>
        <taxon>Eukaryota</taxon>
        <taxon>Fungi</taxon>
        <taxon>Dikarya</taxon>
        <taxon>Ascomycota</taxon>
        <taxon>Pezizomycotina</taxon>
        <taxon>Dothideomycetes</taxon>
        <taxon>Dothideomycetes incertae sedis</taxon>
        <taxon>Phaeotrichales</taxon>
        <taxon>Phaeotrichaceae</taxon>
        <taxon>Trichodelitschia</taxon>
    </lineage>
</organism>
<dbReference type="InterPro" id="IPR011692">
    <property type="entry name" value="Stress_up-reg_Nod19"/>
</dbReference>
<feature type="signal peptide" evidence="1">
    <location>
        <begin position="1"/>
        <end position="21"/>
    </location>
</feature>
<feature type="chain" id="PRO_5026016253" description="Galactose mutarotase-like protein" evidence="1">
    <location>
        <begin position="22"/>
        <end position="378"/>
    </location>
</feature>
<accession>A0A6G1IBH0</accession>
<evidence type="ECO:0000313" key="2">
    <source>
        <dbReference type="EMBL" id="KAF2405524.1"/>
    </source>
</evidence>
<dbReference type="Pfam" id="PF07712">
    <property type="entry name" value="SURNod19"/>
    <property type="match status" value="1"/>
</dbReference>
<dbReference type="OrthoDB" id="3903467at2759"/>
<protein>
    <recommendedName>
        <fullName evidence="4">Galactose mutarotase-like protein</fullName>
    </recommendedName>
</protein>
<reference evidence="2" key="1">
    <citation type="journal article" date="2020" name="Stud. Mycol.">
        <title>101 Dothideomycetes genomes: a test case for predicting lifestyles and emergence of pathogens.</title>
        <authorList>
            <person name="Haridas S."/>
            <person name="Albert R."/>
            <person name="Binder M."/>
            <person name="Bloem J."/>
            <person name="Labutti K."/>
            <person name="Salamov A."/>
            <person name="Andreopoulos B."/>
            <person name="Baker S."/>
            <person name="Barry K."/>
            <person name="Bills G."/>
            <person name="Bluhm B."/>
            <person name="Cannon C."/>
            <person name="Castanera R."/>
            <person name="Culley D."/>
            <person name="Daum C."/>
            <person name="Ezra D."/>
            <person name="Gonzalez J."/>
            <person name="Henrissat B."/>
            <person name="Kuo A."/>
            <person name="Liang C."/>
            <person name="Lipzen A."/>
            <person name="Lutzoni F."/>
            <person name="Magnuson J."/>
            <person name="Mondo S."/>
            <person name="Nolan M."/>
            <person name="Ohm R."/>
            <person name="Pangilinan J."/>
            <person name="Park H.-J."/>
            <person name="Ramirez L."/>
            <person name="Alfaro M."/>
            <person name="Sun H."/>
            <person name="Tritt A."/>
            <person name="Yoshinaga Y."/>
            <person name="Zwiers L.-H."/>
            <person name="Turgeon B."/>
            <person name="Goodwin S."/>
            <person name="Spatafora J."/>
            <person name="Crous P."/>
            <person name="Grigoriev I."/>
        </authorList>
    </citation>
    <scope>NUCLEOTIDE SEQUENCE</scope>
    <source>
        <strain evidence="2">CBS 262.69</strain>
    </source>
</reference>
<dbReference type="EMBL" id="ML996687">
    <property type="protein sequence ID" value="KAF2405524.1"/>
    <property type="molecule type" value="Genomic_DNA"/>
</dbReference>
<proteinExistence type="predicted"/>
<evidence type="ECO:0000313" key="3">
    <source>
        <dbReference type="Proteomes" id="UP000799640"/>
    </source>
</evidence>
<keyword evidence="3" id="KW-1185">Reference proteome</keyword>
<dbReference type="AlphaFoldDB" id="A0A6G1IBH0"/>
<name>A0A6G1IBH0_9PEZI</name>
<keyword evidence="1" id="KW-0732">Signal</keyword>
<gene>
    <name evidence="2" type="ORF">EJ06DRAFT_545987</name>
</gene>
<sequence length="378" mass="40414">MPQSPIMKHLTLLTLPLLVAAAPAPLDKRQMTGMTGKMGGAGAAFSILTGLWQVPAGNPQVPLSTKALVADIDTKAKRELLLWGPFILPAKNATHGRGVGIKLDPNSDAFGAKLSGLCKDCTVLFAEADIANKDGSRADVGTGIYTHHIIMVDYGRKMIDNPVLPHCGTTGATGISPTTAQWLQNNLMPKASVFIGGGGSGGSGGQFAVKGSDVKSGFHIAEKDSMLFTTELVNYDNWDKEIYLRLDYEYLTGKPQGYLDVGIGAIDVDGCTASLEFHPPSDRAITIKSPVWEVIADGYLVRITPHLHDGGVDAKIFLNGEHVCTSNAIYGTSEGTREIDGKKWETISGYTPCSNAIKIKKGDRLTMTSDYDLTKYTL</sequence>
<evidence type="ECO:0000256" key="1">
    <source>
        <dbReference type="SAM" id="SignalP"/>
    </source>
</evidence>